<gene>
    <name evidence="1" type="ORF">HPB50_006576</name>
</gene>
<dbReference type="EMBL" id="CM023483">
    <property type="protein sequence ID" value="KAH6935515.1"/>
    <property type="molecule type" value="Genomic_DNA"/>
</dbReference>
<comment type="caution">
    <text evidence="1">The sequence shown here is derived from an EMBL/GenBank/DDBJ whole genome shotgun (WGS) entry which is preliminary data.</text>
</comment>
<name>A0ACB7SLF8_HYAAI</name>
<organism evidence="1 2">
    <name type="scientific">Hyalomma asiaticum</name>
    <name type="common">Tick</name>
    <dbReference type="NCBI Taxonomy" id="266040"/>
    <lineage>
        <taxon>Eukaryota</taxon>
        <taxon>Metazoa</taxon>
        <taxon>Ecdysozoa</taxon>
        <taxon>Arthropoda</taxon>
        <taxon>Chelicerata</taxon>
        <taxon>Arachnida</taxon>
        <taxon>Acari</taxon>
        <taxon>Parasitiformes</taxon>
        <taxon>Ixodida</taxon>
        <taxon>Ixodoidea</taxon>
        <taxon>Ixodidae</taxon>
        <taxon>Hyalomminae</taxon>
        <taxon>Hyalomma</taxon>
    </lineage>
</organism>
<proteinExistence type="predicted"/>
<protein>
    <submittedName>
        <fullName evidence="1">Uncharacterized protein</fullName>
    </submittedName>
</protein>
<reference evidence="1" key="1">
    <citation type="submission" date="2020-05" db="EMBL/GenBank/DDBJ databases">
        <title>Large-scale comparative analyses of tick genomes elucidate their genetic diversity and vector capacities.</title>
        <authorList>
            <person name="Jia N."/>
            <person name="Wang J."/>
            <person name="Shi W."/>
            <person name="Du L."/>
            <person name="Sun Y."/>
            <person name="Zhan W."/>
            <person name="Jiang J."/>
            <person name="Wang Q."/>
            <person name="Zhang B."/>
            <person name="Ji P."/>
            <person name="Sakyi L.B."/>
            <person name="Cui X."/>
            <person name="Yuan T."/>
            <person name="Jiang B."/>
            <person name="Yang W."/>
            <person name="Lam T.T.-Y."/>
            <person name="Chang Q."/>
            <person name="Ding S."/>
            <person name="Wang X."/>
            <person name="Zhu J."/>
            <person name="Ruan X."/>
            <person name="Zhao L."/>
            <person name="Wei J."/>
            <person name="Que T."/>
            <person name="Du C."/>
            <person name="Cheng J."/>
            <person name="Dai P."/>
            <person name="Han X."/>
            <person name="Huang E."/>
            <person name="Gao Y."/>
            <person name="Liu J."/>
            <person name="Shao H."/>
            <person name="Ye R."/>
            <person name="Li L."/>
            <person name="Wei W."/>
            <person name="Wang X."/>
            <person name="Wang C."/>
            <person name="Yang T."/>
            <person name="Huo Q."/>
            <person name="Li W."/>
            <person name="Guo W."/>
            <person name="Chen H."/>
            <person name="Zhou L."/>
            <person name="Ni X."/>
            <person name="Tian J."/>
            <person name="Zhou Y."/>
            <person name="Sheng Y."/>
            <person name="Liu T."/>
            <person name="Pan Y."/>
            <person name="Xia L."/>
            <person name="Li J."/>
            <person name="Zhao F."/>
            <person name="Cao W."/>
        </authorList>
    </citation>
    <scope>NUCLEOTIDE SEQUENCE</scope>
    <source>
        <strain evidence="1">Hyas-2018</strain>
    </source>
</reference>
<sequence>MPYLKAALIERTAASERTVRQRLLSSEYLGVLREMTQLLGTSSQTFDNPVVPELFPQRLPSQFESCLLQPQPWTRHHWLTR</sequence>
<accession>A0ACB7SLF8</accession>
<keyword evidence="2" id="KW-1185">Reference proteome</keyword>
<evidence type="ECO:0000313" key="1">
    <source>
        <dbReference type="EMBL" id="KAH6935515.1"/>
    </source>
</evidence>
<dbReference type="Proteomes" id="UP000821845">
    <property type="component" value="Chromosome 3"/>
</dbReference>
<evidence type="ECO:0000313" key="2">
    <source>
        <dbReference type="Proteomes" id="UP000821845"/>
    </source>
</evidence>